<keyword evidence="3" id="KW-0539">Nucleus</keyword>
<name>A0A6G0WEI1_9STRA</name>
<dbReference type="PANTHER" id="PTHR10015:SF427">
    <property type="entry name" value="HEAT SHOCK FACTOR PROTEIN"/>
    <property type="match status" value="1"/>
</dbReference>
<proteinExistence type="predicted"/>
<comment type="subcellular location">
    <subcellularLocation>
        <location evidence="1">Nucleus</location>
    </subcellularLocation>
</comment>
<accession>A0A6G0WEI1</accession>
<dbReference type="GO" id="GO:0003700">
    <property type="term" value="F:DNA-binding transcription factor activity"/>
    <property type="evidence" value="ECO:0007669"/>
    <property type="project" value="InterPro"/>
</dbReference>
<organism evidence="5 6">
    <name type="scientific">Aphanomyces euteiches</name>
    <dbReference type="NCBI Taxonomy" id="100861"/>
    <lineage>
        <taxon>Eukaryota</taxon>
        <taxon>Sar</taxon>
        <taxon>Stramenopiles</taxon>
        <taxon>Oomycota</taxon>
        <taxon>Saprolegniomycetes</taxon>
        <taxon>Saprolegniales</taxon>
        <taxon>Verrucalvaceae</taxon>
        <taxon>Aphanomyces</taxon>
    </lineage>
</organism>
<sequence>MVLPKYFKQTKYASFQRQLNYFGFKKWTKRTANVCTFSNVYFIRDDPQLALFISRKRGGCRRTILEPLPVDDETSAQLTWNDVNWLLGFDYIADCLDVDVNAWV</sequence>
<dbReference type="SUPFAM" id="SSF46785">
    <property type="entry name" value="Winged helix' DNA-binding domain"/>
    <property type="match status" value="1"/>
</dbReference>
<dbReference type="Gene3D" id="1.10.10.10">
    <property type="entry name" value="Winged helix-like DNA-binding domain superfamily/Winged helix DNA-binding domain"/>
    <property type="match status" value="1"/>
</dbReference>
<evidence type="ECO:0000256" key="1">
    <source>
        <dbReference type="ARBA" id="ARBA00004123"/>
    </source>
</evidence>
<comment type="caution">
    <text evidence="5">The sequence shown here is derived from an EMBL/GenBank/DDBJ whole genome shotgun (WGS) entry which is preliminary data.</text>
</comment>
<dbReference type="VEuPathDB" id="FungiDB:AeMF1_013406"/>
<keyword evidence="6" id="KW-1185">Reference proteome</keyword>
<gene>
    <name evidence="5" type="ORF">Ae201684_015873</name>
</gene>
<protein>
    <recommendedName>
        <fullName evidence="4">HSF-type DNA-binding domain-containing protein</fullName>
    </recommendedName>
</protein>
<dbReference type="InterPro" id="IPR036390">
    <property type="entry name" value="WH_DNA-bd_sf"/>
</dbReference>
<keyword evidence="2" id="KW-0238">DNA-binding</keyword>
<feature type="domain" description="HSF-type DNA-binding" evidence="4">
    <location>
        <begin position="2"/>
        <end position="56"/>
    </location>
</feature>
<dbReference type="EMBL" id="VJMJ01000234">
    <property type="protein sequence ID" value="KAF0725721.1"/>
    <property type="molecule type" value="Genomic_DNA"/>
</dbReference>
<dbReference type="PANTHER" id="PTHR10015">
    <property type="entry name" value="HEAT SHOCK TRANSCRIPTION FACTOR"/>
    <property type="match status" value="1"/>
</dbReference>
<dbReference type="Pfam" id="PF00447">
    <property type="entry name" value="HSF_DNA-bind"/>
    <property type="match status" value="1"/>
</dbReference>
<dbReference type="InterPro" id="IPR036388">
    <property type="entry name" value="WH-like_DNA-bd_sf"/>
</dbReference>
<reference evidence="5 6" key="1">
    <citation type="submission" date="2019-07" db="EMBL/GenBank/DDBJ databases">
        <title>Genomics analysis of Aphanomyces spp. identifies a new class of oomycete effector associated with host adaptation.</title>
        <authorList>
            <person name="Gaulin E."/>
        </authorList>
    </citation>
    <scope>NUCLEOTIDE SEQUENCE [LARGE SCALE GENOMIC DNA]</scope>
    <source>
        <strain evidence="5 6">ATCC 201684</strain>
    </source>
</reference>
<evidence type="ECO:0000259" key="4">
    <source>
        <dbReference type="Pfam" id="PF00447"/>
    </source>
</evidence>
<dbReference type="GO" id="GO:0043565">
    <property type="term" value="F:sequence-specific DNA binding"/>
    <property type="evidence" value="ECO:0007669"/>
    <property type="project" value="InterPro"/>
</dbReference>
<dbReference type="Proteomes" id="UP000481153">
    <property type="component" value="Unassembled WGS sequence"/>
</dbReference>
<evidence type="ECO:0000256" key="2">
    <source>
        <dbReference type="ARBA" id="ARBA00023125"/>
    </source>
</evidence>
<dbReference type="GO" id="GO:0005634">
    <property type="term" value="C:nucleus"/>
    <property type="evidence" value="ECO:0007669"/>
    <property type="project" value="UniProtKB-SubCell"/>
</dbReference>
<dbReference type="InterPro" id="IPR000232">
    <property type="entry name" value="HSF_DNA-bd"/>
</dbReference>
<evidence type="ECO:0000313" key="5">
    <source>
        <dbReference type="EMBL" id="KAF0725721.1"/>
    </source>
</evidence>
<dbReference type="AlphaFoldDB" id="A0A6G0WEI1"/>
<evidence type="ECO:0000313" key="6">
    <source>
        <dbReference type="Proteomes" id="UP000481153"/>
    </source>
</evidence>
<evidence type="ECO:0000256" key="3">
    <source>
        <dbReference type="ARBA" id="ARBA00023242"/>
    </source>
</evidence>